<sequence length="239" mass="27059">MVNADQARNIVGIIGNATTLFLFLSPMPTFLKIWRKKAVEQFSPAPYLAAVLNCSFWVLYGLPFIHPNTFLVVTINGTGLVLEGIYLTLFFLFSPEELKLKVLKLLTFELVFIAAVSAMVLTLVHTHDVRSFIVGIFCVIFSCCLYASPLSIIKLVIQTKSVKYMPFWLSLMSFVNGLCWTLYALIKFDVFIMVPNGMGALLGFIQLLLYACYCRRTTDEEPEESQQLMEGELGHSRQW</sequence>
<keyword evidence="3 12" id="KW-0813">Transport</keyword>
<keyword evidence="7" id="KW-0677">Repeat</keyword>
<dbReference type="GO" id="GO:0051119">
    <property type="term" value="F:sugar transmembrane transporter activity"/>
    <property type="evidence" value="ECO:0007669"/>
    <property type="project" value="InterPro"/>
</dbReference>
<feature type="transmembrane region" description="Helical" evidence="12">
    <location>
        <begin position="45"/>
        <end position="65"/>
    </location>
</feature>
<comment type="subunit">
    <text evidence="11">Forms homooligomers and/or heterooligomers.</text>
</comment>
<evidence type="ECO:0000256" key="3">
    <source>
        <dbReference type="ARBA" id="ARBA00022448"/>
    </source>
</evidence>
<comment type="function">
    <text evidence="10">Mediates both low-affinity uptake and efflux of sugar across the plasma membrane.</text>
</comment>
<evidence type="ECO:0000256" key="6">
    <source>
        <dbReference type="ARBA" id="ARBA00022692"/>
    </source>
</evidence>
<evidence type="ECO:0000256" key="4">
    <source>
        <dbReference type="ARBA" id="ARBA00022475"/>
    </source>
</evidence>
<comment type="function">
    <text evidence="12">Mediates both low-affinity uptake and efflux of sugar across the membrane.</text>
</comment>
<evidence type="ECO:0000256" key="1">
    <source>
        <dbReference type="ARBA" id="ARBA00004651"/>
    </source>
</evidence>
<proteinExistence type="inferred from homology"/>
<dbReference type="OrthoDB" id="409725at2759"/>
<dbReference type="FunFam" id="1.20.1280.290:FF:000001">
    <property type="entry name" value="Bidirectional sugar transporter SWEET"/>
    <property type="match status" value="1"/>
</dbReference>
<feature type="transmembrane region" description="Helical" evidence="12">
    <location>
        <begin position="6"/>
        <end position="24"/>
    </location>
</feature>
<dbReference type="InterPro" id="IPR004316">
    <property type="entry name" value="SWEET_rpt"/>
</dbReference>
<dbReference type="EMBL" id="KZ452039">
    <property type="protein sequence ID" value="PKA49290.1"/>
    <property type="molecule type" value="Genomic_DNA"/>
</dbReference>
<name>A0A2I0A165_9ASPA</name>
<feature type="transmembrane region" description="Helical" evidence="12">
    <location>
        <begin position="132"/>
        <end position="153"/>
    </location>
</feature>
<evidence type="ECO:0000256" key="7">
    <source>
        <dbReference type="ARBA" id="ARBA00022737"/>
    </source>
</evidence>
<evidence type="ECO:0000313" key="13">
    <source>
        <dbReference type="EMBL" id="PKA49290.1"/>
    </source>
</evidence>
<organism evidence="13 14">
    <name type="scientific">Apostasia shenzhenica</name>
    <dbReference type="NCBI Taxonomy" id="1088818"/>
    <lineage>
        <taxon>Eukaryota</taxon>
        <taxon>Viridiplantae</taxon>
        <taxon>Streptophyta</taxon>
        <taxon>Embryophyta</taxon>
        <taxon>Tracheophyta</taxon>
        <taxon>Spermatophyta</taxon>
        <taxon>Magnoliopsida</taxon>
        <taxon>Liliopsida</taxon>
        <taxon>Asparagales</taxon>
        <taxon>Orchidaceae</taxon>
        <taxon>Apostasioideae</taxon>
        <taxon>Apostasia</taxon>
    </lineage>
</organism>
<gene>
    <name evidence="13" type="primary">SWEET5</name>
    <name evidence="13" type="ORF">AXF42_Ash014192</name>
</gene>
<evidence type="ECO:0000256" key="5">
    <source>
        <dbReference type="ARBA" id="ARBA00022597"/>
    </source>
</evidence>
<evidence type="ECO:0000256" key="11">
    <source>
        <dbReference type="ARBA" id="ARBA00038715"/>
    </source>
</evidence>
<protein>
    <recommendedName>
        <fullName evidence="12">Bidirectional sugar transporter SWEET</fullName>
    </recommendedName>
</protein>
<dbReference type="Proteomes" id="UP000236161">
    <property type="component" value="Unassembled WGS sequence"/>
</dbReference>
<dbReference type="GO" id="GO:0005886">
    <property type="term" value="C:plasma membrane"/>
    <property type="evidence" value="ECO:0007669"/>
    <property type="project" value="UniProtKB-SubCell"/>
</dbReference>
<feature type="transmembrane region" description="Helical" evidence="12">
    <location>
        <begin position="105"/>
        <end position="126"/>
    </location>
</feature>
<dbReference type="Pfam" id="PF03083">
    <property type="entry name" value="MtN3_slv"/>
    <property type="match status" value="2"/>
</dbReference>
<keyword evidence="14" id="KW-1185">Reference proteome</keyword>
<dbReference type="AlphaFoldDB" id="A0A2I0A165"/>
<feature type="transmembrane region" description="Helical" evidence="12">
    <location>
        <begin position="192"/>
        <end position="213"/>
    </location>
</feature>
<accession>A0A2I0A165</accession>
<evidence type="ECO:0000256" key="8">
    <source>
        <dbReference type="ARBA" id="ARBA00022989"/>
    </source>
</evidence>
<evidence type="ECO:0000256" key="12">
    <source>
        <dbReference type="RuleBase" id="RU910715"/>
    </source>
</evidence>
<feature type="transmembrane region" description="Helical" evidence="12">
    <location>
        <begin position="71"/>
        <end position="93"/>
    </location>
</feature>
<evidence type="ECO:0000313" key="14">
    <source>
        <dbReference type="Proteomes" id="UP000236161"/>
    </source>
</evidence>
<dbReference type="PANTHER" id="PTHR10791:SF30">
    <property type="entry name" value="SUGAR TRANSPORTER SWEET1"/>
    <property type="match status" value="1"/>
</dbReference>
<comment type="similarity">
    <text evidence="2 12">Belongs to the SWEET sugar transporter family.</text>
</comment>
<keyword evidence="4" id="KW-1003">Cell membrane</keyword>
<evidence type="ECO:0000256" key="10">
    <source>
        <dbReference type="ARBA" id="ARBA00037238"/>
    </source>
</evidence>
<keyword evidence="6 12" id="KW-0812">Transmembrane</keyword>
<keyword evidence="8 12" id="KW-1133">Transmembrane helix</keyword>
<reference evidence="13 14" key="1">
    <citation type="journal article" date="2017" name="Nature">
        <title>The Apostasia genome and the evolution of orchids.</title>
        <authorList>
            <person name="Zhang G.Q."/>
            <person name="Liu K.W."/>
            <person name="Li Z."/>
            <person name="Lohaus R."/>
            <person name="Hsiao Y.Y."/>
            <person name="Niu S.C."/>
            <person name="Wang J.Y."/>
            <person name="Lin Y.C."/>
            <person name="Xu Q."/>
            <person name="Chen L.J."/>
            <person name="Yoshida K."/>
            <person name="Fujiwara S."/>
            <person name="Wang Z.W."/>
            <person name="Zhang Y.Q."/>
            <person name="Mitsuda N."/>
            <person name="Wang M."/>
            <person name="Liu G.H."/>
            <person name="Pecoraro L."/>
            <person name="Huang H.X."/>
            <person name="Xiao X.J."/>
            <person name="Lin M."/>
            <person name="Wu X.Y."/>
            <person name="Wu W.L."/>
            <person name="Chen Y.Y."/>
            <person name="Chang S.B."/>
            <person name="Sakamoto S."/>
            <person name="Ohme-Takagi M."/>
            <person name="Yagi M."/>
            <person name="Zeng S.J."/>
            <person name="Shen C.Y."/>
            <person name="Yeh C.M."/>
            <person name="Luo Y.B."/>
            <person name="Tsai W.C."/>
            <person name="Van de Peer Y."/>
            <person name="Liu Z.J."/>
        </authorList>
    </citation>
    <scope>NUCLEOTIDE SEQUENCE [LARGE SCALE GENOMIC DNA]</scope>
    <source>
        <strain evidence="14">cv. Shenzhen</strain>
        <tissue evidence="13">Stem</tissue>
    </source>
</reference>
<dbReference type="PANTHER" id="PTHR10791">
    <property type="entry name" value="RAG1-ACTIVATING PROTEIN 1"/>
    <property type="match status" value="1"/>
</dbReference>
<keyword evidence="5 12" id="KW-0762">Sugar transport</keyword>
<dbReference type="Gene3D" id="1.20.1280.290">
    <property type="match status" value="2"/>
</dbReference>
<comment type="subcellular location">
    <subcellularLocation>
        <location evidence="1 12">Cell membrane</location>
        <topology evidence="1 12">Multi-pass membrane protein</topology>
    </subcellularLocation>
</comment>
<dbReference type="FunFam" id="1.20.1280.290:FF:000002">
    <property type="entry name" value="Bidirectional sugar transporter SWEET"/>
    <property type="match status" value="1"/>
</dbReference>
<keyword evidence="9 12" id="KW-0472">Membrane</keyword>
<dbReference type="InterPro" id="IPR047664">
    <property type="entry name" value="SWEET"/>
</dbReference>
<evidence type="ECO:0000256" key="2">
    <source>
        <dbReference type="ARBA" id="ARBA00007809"/>
    </source>
</evidence>
<evidence type="ECO:0000256" key="9">
    <source>
        <dbReference type="ARBA" id="ARBA00023136"/>
    </source>
</evidence>
<feature type="transmembrane region" description="Helical" evidence="12">
    <location>
        <begin position="165"/>
        <end position="186"/>
    </location>
</feature>